<sequence length="297" mass="33194">MEPYTTLVSLVQRPVRPGGADDGQSGMTTEEEPSRAEILVAIQGSRVALESKIETVAVEVNLVRVDPRKVSDKVKVAKGSIVELQTEAARDSYKAGFENGKISIYPDHTNKVQNSQKSFLEVKVKLWAMNDRYMLLYLVRLKLLSGGRSHFFEHPEEVWRWLEMCDKAALGNLAGTGGVVHRASKAEDPDWRIRGGGLSENTVARRRTLPSGLRYNMIGRWLWCLLGWQIALAEGWSWIHCWPPGRSDFVADTWSCLSCPLLGVGSVWERSASGRWCCQMVNGVLKGHCWRSGDAAH</sequence>
<gene>
    <name evidence="2" type="ORF">NDU88_010710</name>
</gene>
<reference evidence="2" key="1">
    <citation type="journal article" date="2022" name="bioRxiv">
        <title>Sequencing and chromosome-scale assembly of the giantPleurodeles waltlgenome.</title>
        <authorList>
            <person name="Brown T."/>
            <person name="Elewa A."/>
            <person name="Iarovenko S."/>
            <person name="Subramanian E."/>
            <person name="Araus A.J."/>
            <person name="Petzold A."/>
            <person name="Susuki M."/>
            <person name="Suzuki K.-i.T."/>
            <person name="Hayashi T."/>
            <person name="Toyoda A."/>
            <person name="Oliveira C."/>
            <person name="Osipova E."/>
            <person name="Leigh N.D."/>
            <person name="Simon A."/>
            <person name="Yun M.H."/>
        </authorList>
    </citation>
    <scope>NUCLEOTIDE SEQUENCE</scope>
    <source>
        <strain evidence="2">20211129_DDA</strain>
        <tissue evidence="2">Liver</tissue>
    </source>
</reference>
<evidence type="ECO:0000313" key="2">
    <source>
        <dbReference type="EMBL" id="KAJ1144411.1"/>
    </source>
</evidence>
<evidence type="ECO:0000256" key="1">
    <source>
        <dbReference type="SAM" id="MobiDB-lite"/>
    </source>
</evidence>
<proteinExistence type="predicted"/>
<name>A0AAV7QV50_PLEWA</name>
<feature type="region of interest" description="Disordered" evidence="1">
    <location>
        <begin position="14"/>
        <end position="33"/>
    </location>
</feature>
<protein>
    <submittedName>
        <fullName evidence="2">Uncharacterized protein</fullName>
    </submittedName>
</protein>
<dbReference type="Gene3D" id="3.30.250.20">
    <property type="entry name" value="L1 transposable element, C-terminal domain"/>
    <property type="match status" value="1"/>
</dbReference>
<dbReference type="AlphaFoldDB" id="A0AAV7QV50"/>
<dbReference type="EMBL" id="JANPWB010000010">
    <property type="protein sequence ID" value="KAJ1144411.1"/>
    <property type="molecule type" value="Genomic_DNA"/>
</dbReference>
<comment type="caution">
    <text evidence="2">The sequence shown here is derived from an EMBL/GenBank/DDBJ whole genome shotgun (WGS) entry which is preliminary data.</text>
</comment>
<dbReference type="InterPro" id="IPR042566">
    <property type="entry name" value="L1_C"/>
</dbReference>
<organism evidence="2 3">
    <name type="scientific">Pleurodeles waltl</name>
    <name type="common">Iberian ribbed newt</name>
    <dbReference type="NCBI Taxonomy" id="8319"/>
    <lineage>
        <taxon>Eukaryota</taxon>
        <taxon>Metazoa</taxon>
        <taxon>Chordata</taxon>
        <taxon>Craniata</taxon>
        <taxon>Vertebrata</taxon>
        <taxon>Euteleostomi</taxon>
        <taxon>Amphibia</taxon>
        <taxon>Batrachia</taxon>
        <taxon>Caudata</taxon>
        <taxon>Salamandroidea</taxon>
        <taxon>Salamandridae</taxon>
        <taxon>Pleurodelinae</taxon>
        <taxon>Pleurodeles</taxon>
    </lineage>
</organism>
<keyword evidence="3" id="KW-1185">Reference proteome</keyword>
<evidence type="ECO:0000313" key="3">
    <source>
        <dbReference type="Proteomes" id="UP001066276"/>
    </source>
</evidence>
<accession>A0AAV7QV50</accession>
<dbReference type="Proteomes" id="UP001066276">
    <property type="component" value="Chromosome 6"/>
</dbReference>